<dbReference type="AlphaFoldDB" id="A0A0K1PW50"/>
<dbReference type="STRING" id="1391654.AKJ09_04407"/>
<keyword evidence="4" id="KW-1185">Reference proteome</keyword>
<gene>
    <name evidence="3" type="ORF">AKJ09_04407</name>
</gene>
<dbReference type="Proteomes" id="UP000064967">
    <property type="component" value="Chromosome"/>
</dbReference>
<reference evidence="3 4" key="1">
    <citation type="submission" date="2015-08" db="EMBL/GenBank/DDBJ databases">
        <authorList>
            <person name="Babu N.S."/>
            <person name="Beckwith C.J."/>
            <person name="Beseler K.G."/>
            <person name="Brison A."/>
            <person name="Carone J.V."/>
            <person name="Caskin T.P."/>
            <person name="Diamond M."/>
            <person name="Durham M.E."/>
            <person name="Foxe J.M."/>
            <person name="Go M."/>
            <person name="Henderson B.A."/>
            <person name="Jones I.B."/>
            <person name="McGettigan J.A."/>
            <person name="Micheletti S.J."/>
            <person name="Nasrallah M.E."/>
            <person name="Ortiz D."/>
            <person name="Piller C.R."/>
            <person name="Privatt S.R."/>
            <person name="Schneider S.L."/>
            <person name="Sharp S."/>
            <person name="Smith T.C."/>
            <person name="Stanton J.D."/>
            <person name="Ullery H.E."/>
            <person name="Wilson R.J."/>
            <person name="Serrano M.G."/>
            <person name="Buck G."/>
            <person name="Lee V."/>
            <person name="Wang Y."/>
            <person name="Carvalho R."/>
            <person name="Voegtly L."/>
            <person name="Shi R."/>
            <person name="Duckworth R."/>
            <person name="Johnson A."/>
            <person name="Loviza R."/>
            <person name="Walstead R."/>
            <person name="Shah Z."/>
            <person name="Kiflezghi M."/>
            <person name="Wade K."/>
            <person name="Ball S.L."/>
            <person name="Bradley K.W."/>
            <person name="Asai D.J."/>
            <person name="Bowman C.A."/>
            <person name="Russell D.A."/>
            <person name="Pope W.H."/>
            <person name="Jacobs-Sera D."/>
            <person name="Hendrix R.W."/>
            <person name="Hatfull G.F."/>
        </authorList>
    </citation>
    <scope>NUCLEOTIDE SEQUENCE [LARGE SCALE GENOMIC DNA]</scope>
    <source>
        <strain evidence="3 4">DSM 27648</strain>
    </source>
</reference>
<keyword evidence="2" id="KW-0472">Membrane</keyword>
<accession>A0A0K1PW50</accession>
<feature type="transmembrane region" description="Helical" evidence="2">
    <location>
        <begin position="71"/>
        <end position="89"/>
    </location>
</feature>
<name>A0A0K1PW50_9BACT</name>
<protein>
    <submittedName>
        <fullName evidence="3">Uncharacterized protein</fullName>
    </submittedName>
</protein>
<evidence type="ECO:0000256" key="2">
    <source>
        <dbReference type="SAM" id="Phobius"/>
    </source>
</evidence>
<evidence type="ECO:0000256" key="1">
    <source>
        <dbReference type="SAM" id="MobiDB-lite"/>
    </source>
</evidence>
<dbReference type="KEGG" id="llu:AKJ09_04407"/>
<dbReference type="EMBL" id="CP012333">
    <property type="protein sequence ID" value="AKU97743.1"/>
    <property type="molecule type" value="Genomic_DNA"/>
</dbReference>
<proteinExistence type="predicted"/>
<evidence type="ECO:0000313" key="3">
    <source>
        <dbReference type="EMBL" id="AKU97743.1"/>
    </source>
</evidence>
<sequence length="267" mass="27666">MRHPHRYLDDREGDPLAKELLRSADDDGLDKAALAATAQALGIGAPASGVFPSAPETNPRLARAPFAGAKWGLFAILGIAAFGGAATIFERASSEDARPSAPSSLSVSPPPGATVATVAVAQPVKVEQESENAPATIAVTELPGASSPAPEANAPRARQEPRKPTLVASPAPAAPTDLAGEIRTLEHVRNALADHDSAEALASLARYQKAFPTKILAKEASVLEIEALLAAGRRADAESRARAFLSSSEDSPYTARVRSLVAQPRLP</sequence>
<dbReference type="RefSeq" id="WP_146648836.1">
    <property type="nucleotide sequence ID" value="NZ_CP012333.1"/>
</dbReference>
<feature type="region of interest" description="Disordered" evidence="1">
    <location>
        <begin position="142"/>
        <end position="174"/>
    </location>
</feature>
<keyword evidence="2" id="KW-1133">Transmembrane helix</keyword>
<organism evidence="3 4">
    <name type="scientific">Labilithrix luteola</name>
    <dbReference type="NCBI Taxonomy" id="1391654"/>
    <lineage>
        <taxon>Bacteria</taxon>
        <taxon>Pseudomonadati</taxon>
        <taxon>Myxococcota</taxon>
        <taxon>Polyangia</taxon>
        <taxon>Polyangiales</taxon>
        <taxon>Labilitrichaceae</taxon>
        <taxon>Labilithrix</taxon>
    </lineage>
</organism>
<keyword evidence="2" id="KW-0812">Transmembrane</keyword>
<evidence type="ECO:0000313" key="4">
    <source>
        <dbReference type="Proteomes" id="UP000064967"/>
    </source>
</evidence>